<organism evidence="3 4">
    <name type="scientific">Aspergillus granulosus</name>
    <dbReference type="NCBI Taxonomy" id="176169"/>
    <lineage>
        <taxon>Eukaryota</taxon>
        <taxon>Fungi</taxon>
        <taxon>Dikarya</taxon>
        <taxon>Ascomycota</taxon>
        <taxon>Pezizomycotina</taxon>
        <taxon>Eurotiomycetes</taxon>
        <taxon>Eurotiomycetidae</taxon>
        <taxon>Eurotiales</taxon>
        <taxon>Aspergillaceae</taxon>
        <taxon>Aspergillus</taxon>
        <taxon>Aspergillus subgen. Nidulantes</taxon>
    </lineage>
</organism>
<comment type="caution">
    <text evidence="3">The sequence shown here is derived from an EMBL/GenBank/DDBJ whole genome shotgun (WGS) entry which is preliminary data.</text>
</comment>
<evidence type="ECO:0000259" key="2">
    <source>
        <dbReference type="Pfam" id="PF22998"/>
    </source>
</evidence>
<dbReference type="PANTHER" id="PTHR34815">
    <property type="entry name" value="LYSINE ACETYLTRANSFERASE"/>
    <property type="match status" value="1"/>
</dbReference>
<dbReference type="InterPro" id="IPR053013">
    <property type="entry name" value="LAT"/>
</dbReference>
<feature type="domain" description="LYC1 C-terminal" evidence="2">
    <location>
        <begin position="193"/>
        <end position="389"/>
    </location>
</feature>
<evidence type="ECO:0000313" key="4">
    <source>
        <dbReference type="Proteomes" id="UP001610334"/>
    </source>
</evidence>
<dbReference type="PANTHER" id="PTHR34815:SF2">
    <property type="entry name" value="N-ACETYLTRANSFERASE DOMAIN-CONTAINING PROTEIN"/>
    <property type="match status" value="1"/>
</dbReference>
<proteinExistence type="predicted"/>
<protein>
    <recommendedName>
        <fullName evidence="2">LYC1 C-terminal domain-containing protein</fullName>
    </recommendedName>
</protein>
<dbReference type="Proteomes" id="UP001610334">
    <property type="component" value="Unassembled WGS sequence"/>
</dbReference>
<gene>
    <name evidence="3" type="ORF">BJX63DRAFT_110193</name>
</gene>
<keyword evidence="4" id="KW-1185">Reference proteome</keyword>
<reference evidence="3 4" key="1">
    <citation type="submission" date="2024-07" db="EMBL/GenBank/DDBJ databases">
        <title>Section-level genome sequencing and comparative genomics of Aspergillus sections Usti and Cavernicolus.</title>
        <authorList>
            <consortium name="Lawrence Berkeley National Laboratory"/>
            <person name="Nybo J.L."/>
            <person name="Vesth T.C."/>
            <person name="Theobald S."/>
            <person name="Frisvad J.C."/>
            <person name="Larsen T.O."/>
            <person name="Kjaerboelling I."/>
            <person name="Rothschild-Mancinelli K."/>
            <person name="Lyhne E.K."/>
            <person name="Kogle M.E."/>
            <person name="Barry K."/>
            <person name="Clum A."/>
            <person name="Na H."/>
            <person name="Ledsgaard L."/>
            <person name="Lin J."/>
            <person name="Lipzen A."/>
            <person name="Kuo A."/>
            <person name="Riley R."/>
            <person name="Mondo S."/>
            <person name="Labutti K."/>
            <person name="Haridas S."/>
            <person name="Pangalinan J."/>
            <person name="Salamov A.A."/>
            <person name="Simmons B.A."/>
            <person name="Magnuson J.K."/>
            <person name="Chen J."/>
            <person name="Drula E."/>
            <person name="Henrissat B."/>
            <person name="Wiebenga A."/>
            <person name="Lubbers R.J."/>
            <person name="Gomes A.C."/>
            <person name="Makela M.R."/>
            <person name="Stajich J."/>
            <person name="Grigoriev I.V."/>
            <person name="Mortensen U.H."/>
            <person name="De Vries R.P."/>
            <person name="Baker S.E."/>
            <person name="Andersen M.R."/>
        </authorList>
    </citation>
    <scope>NUCLEOTIDE SEQUENCE [LARGE SCALE GENOMIC DNA]</scope>
    <source>
        <strain evidence="3 4">CBS 588.65</strain>
    </source>
</reference>
<dbReference type="SUPFAM" id="SSF55729">
    <property type="entry name" value="Acyl-CoA N-acyltransferases (Nat)"/>
    <property type="match status" value="1"/>
</dbReference>
<evidence type="ECO:0000256" key="1">
    <source>
        <dbReference type="SAM" id="MobiDB-lite"/>
    </source>
</evidence>
<feature type="region of interest" description="Disordered" evidence="1">
    <location>
        <begin position="1"/>
        <end position="35"/>
    </location>
</feature>
<dbReference type="InterPro" id="IPR055100">
    <property type="entry name" value="GNAT_LYC1-like"/>
</dbReference>
<accession>A0ABR4HQA4</accession>
<sequence length="389" mass="43641">MAPNIPQPSPYSLSDKIESPNNLPDSTSPSLHLSHPTENETFRIWNQTSNDWKDALTVPQYLEEYAYLLTVPLARNSGITQWILVDKSQPVDKRTVLASCETFLKRALVRDADGRSEEVIAHGIASVYCEFKLRNRGYASRLLKELSITLRTWRADTKTKCAASVLYSDIDPGFYQRLGWNPFPSYHLEFEPHATPHGATPLSAEDLAVLCEKDTDMLRSSISKPSTGNKPCFAIIPDHDHIVWHHSKEEFGAQRLFGKTPLVKGAIAGTPGNRIWAIWTHRFYHHPDSNSSGNVLYILRFVIEGDAPAVEDVRAVLRSAQTEAAEWGLAKVKLWSPSKALEELIEAADVPFQGLTRSQESIPCLQWYGAGEGLPSSLDWVLNEKYAWC</sequence>
<feature type="compositionally biased region" description="Polar residues" evidence="1">
    <location>
        <begin position="19"/>
        <end position="31"/>
    </location>
</feature>
<dbReference type="EMBL" id="JBFXLT010000018">
    <property type="protein sequence ID" value="KAL2817349.1"/>
    <property type="molecule type" value="Genomic_DNA"/>
</dbReference>
<dbReference type="Pfam" id="PF22998">
    <property type="entry name" value="GNAT_LYC1-like"/>
    <property type="match status" value="1"/>
</dbReference>
<dbReference type="InterPro" id="IPR016181">
    <property type="entry name" value="Acyl_CoA_acyltransferase"/>
</dbReference>
<name>A0ABR4HQA4_9EURO</name>
<evidence type="ECO:0000313" key="3">
    <source>
        <dbReference type="EMBL" id="KAL2817349.1"/>
    </source>
</evidence>
<dbReference type="Gene3D" id="3.40.630.30">
    <property type="match status" value="1"/>
</dbReference>